<dbReference type="InterPro" id="IPR020941">
    <property type="entry name" value="SUFU-like_domain"/>
</dbReference>
<evidence type="ECO:0000259" key="1">
    <source>
        <dbReference type="Pfam" id="PF05076"/>
    </source>
</evidence>
<dbReference type="AlphaFoldDB" id="A0A2V4A4E2"/>
<accession>A0A2V4A4E2</accession>
<dbReference type="RefSeq" id="WP_110359864.1">
    <property type="nucleotide sequence ID" value="NZ_QFLI01000002.1"/>
</dbReference>
<dbReference type="Pfam" id="PF05076">
    <property type="entry name" value="SUFU"/>
    <property type="match status" value="1"/>
</dbReference>
<proteinExistence type="predicted"/>
<name>A0A2V4A4E2_9BACT</name>
<dbReference type="OrthoDB" id="4827574at2"/>
<organism evidence="2 3">
    <name type="scientific">Marinifilum breve</name>
    <dbReference type="NCBI Taxonomy" id="2184082"/>
    <lineage>
        <taxon>Bacteria</taxon>
        <taxon>Pseudomonadati</taxon>
        <taxon>Bacteroidota</taxon>
        <taxon>Bacteroidia</taxon>
        <taxon>Marinilabiliales</taxon>
        <taxon>Marinifilaceae</taxon>
    </lineage>
</organism>
<protein>
    <recommendedName>
        <fullName evidence="1">Suppressor of fused-like domain-containing protein</fullName>
    </recommendedName>
</protein>
<gene>
    <name evidence="2" type="ORF">DF185_06175</name>
</gene>
<keyword evidence="3" id="KW-1185">Reference proteome</keyword>
<dbReference type="InterPro" id="IPR037181">
    <property type="entry name" value="SUFU_N"/>
</dbReference>
<evidence type="ECO:0000313" key="2">
    <source>
        <dbReference type="EMBL" id="PXY02230.1"/>
    </source>
</evidence>
<dbReference type="Proteomes" id="UP000248079">
    <property type="component" value="Unassembled WGS sequence"/>
</dbReference>
<dbReference type="EMBL" id="QFLI01000002">
    <property type="protein sequence ID" value="PXY02230.1"/>
    <property type="molecule type" value="Genomic_DNA"/>
</dbReference>
<evidence type="ECO:0000313" key="3">
    <source>
        <dbReference type="Proteomes" id="UP000248079"/>
    </source>
</evidence>
<reference evidence="2 3" key="1">
    <citation type="submission" date="2018-05" db="EMBL/GenBank/DDBJ databases">
        <title>Marinifilum breve JC075T sp. nov., a marine bacterium isolated from Yongle Blue Hole in the South China Sea.</title>
        <authorList>
            <person name="Fu T."/>
        </authorList>
    </citation>
    <scope>NUCLEOTIDE SEQUENCE [LARGE SCALE GENOMIC DNA]</scope>
    <source>
        <strain evidence="2 3">JC075</strain>
    </source>
</reference>
<dbReference type="SUPFAM" id="SSF103359">
    <property type="entry name" value="Suppressor of Fused, N-terminal domain"/>
    <property type="match status" value="1"/>
</dbReference>
<comment type="caution">
    <text evidence="2">The sequence shown here is derived from an EMBL/GenBank/DDBJ whole genome shotgun (WGS) entry which is preliminary data.</text>
</comment>
<feature type="domain" description="Suppressor of fused-like" evidence="1">
    <location>
        <begin position="55"/>
        <end position="227"/>
    </location>
</feature>
<sequence>MEKSESGSPIYRYENVQPKEFEPATGDSSIEEISNHIEKYVGKIETVFHEIISDQVHIDIHWVKPTKERPFHTLITSGMSDKPMTTPEDVVDADFAELSICLPEEWKISEEDFKDEKNYWPIRWLISMARFPHEYDTWLGWGHTLPNGDPAVPFAENTELNTMLLLPTIVFGEGFHELKLKEKSINFYTLIPLYNEEVELKMRKGVEALFDGFDKYGVTDILDIHRPNTTKKKKWLGLF</sequence>